<comment type="caution">
    <text evidence="1">The sequence shown here is derived from an EMBL/GenBank/DDBJ whole genome shotgun (WGS) entry which is preliminary data.</text>
</comment>
<dbReference type="Proteomes" id="UP000807353">
    <property type="component" value="Unassembled WGS sequence"/>
</dbReference>
<evidence type="ECO:0000313" key="2">
    <source>
        <dbReference type="Proteomes" id="UP000807353"/>
    </source>
</evidence>
<proteinExistence type="predicted"/>
<protein>
    <submittedName>
        <fullName evidence="1">Uncharacterized protein</fullName>
    </submittedName>
</protein>
<organism evidence="1 2">
    <name type="scientific">Collybia nuda</name>
    <dbReference type="NCBI Taxonomy" id="64659"/>
    <lineage>
        <taxon>Eukaryota</taxon>
        <taxon>Fungi</taxon>
        <taxon>Dikarya</taxon>
        <taxon>Basidiomycota</taxon>
        <taxon>Agaricomycotina</taxon>
        <taxon>Agaricomycetes</taxon>
        <taxon>Agaricomycetidae</taxon>
        <taxon>Agaricales</taxon>
        <taxon>Tricholomatineae</taxon>
        <taxon>Clitocybaceae</taxon>
        <taxon>Collybia</taxon>
    </lineage>
</organism>
<dbReference type="OrthoDB" id="2449121at2759"/>
<evidence type="ECO:0000313" key="1">
    <source>
        <dbReference type="EMBL" id="KAF9456765.1"/>
    </source>
</evidence>
<dbReference type="EMBL" id="MU150404">
    <property type="protein sequence ID" value="KAF9456765.1"/>
    <property type="molecule type" value="Genomic_DNA"/>
</dbReference>
<keyword evidence="2" id="KW-1185">Reference proteome</keyword>
<reference evidence="1" key="1">
    <citation type="submission" date="2020-11" db="EMBL/GenBank/DDBJ databases">
        <authorList>
            <consortium name="DOE Joint Genome Institute"/>
            <person name="Ahrendt S."/>
            <person name="Riley R."/>
            <person name="Andreopoulos W."/>
            <person name="Labutti K."/>
            <person name="Pangilinan J."/>
            <person name="Ruiz-Duenas F.J."/>
            <person name="Barrasa J.M."/>
            <person name="Sanchez-Garcia M."/>
            <person name="Camarero S."/>
            <person name="Miyauchi S."/>
            <person name="Serrano A."/>
            <person name="Linde D."/>
            <person name="Babiker R."/>
            <person name="Drula E."/>
            <person name="Ayuso-Fernandez I."/>
            <person name="Pacheco R."/>
            <person name="Padilla G."/>
            <person name="Ferreira P."/>
            <person name="Barriuso J."/>
            <person name="Kellner H."/>
            <person name="Castanera R."/>
            <person name="Alfaro M."/>
            <person name="Ramirez L."/>
            <person name="Pisabarro A.G."/>
            <person name="Kuo A."/>
            <person name="Tritt A."/>
            <person name="Lipzen A."/>
            <person name="He G."/>
            <person name="Yan M."/>
            <person name="Ng V."/>
            <person name="Cullen D."/>
            <person name="Martin F."/>
            <person name="Rosso M.-N."/>
            <person name="Henrissat B."/>
            <person name="Hibbett D."/>
            <person name="Martinez A.T."/>
            <person name="Grigoriev I.V."/>
        </authorList>
    </citation>
    <scope>NUCLEOTIDE SEQUENCE</scope>
    <source>
        <strain evidence="1">CBS 247.69</strain>
    </source>
</reference>
<accession>A0A9P5XTW5</accession>
<gene>
    <name evidence="1" type="ORF">BDZ94DRAFT_1274889</name>
</gene>
<sequence>MMVAQIILLKSSMYWGYGCLGDSTFKMARQLVPELLDACEVKTICAFYRKAWHYTDAYDWGLNACQAEFAVRKYRSHQRIGASIMMSVDILNNPE</sequence>
<dbReference type="AlphaFoldDB" id="A0A9P5XTW5"/>
<name>A0A9P5XTW5_9AGAR</name>